<dbReference type="GO" id="GO:0005829">
    <property type="term" value="C:cytosol"/>
    <property type="evidence" value="ECO:0007669"/>
    <property type="project" value="TreeGrafter"/>
</dbReference>
<reference evidence="3" key="1">
    <citation type="submission" date="2018-05" db="EMBL/GenBank/DDBJ databases">
        <authorList>
            <person name="Lanie J.A."/>
            <person name="Ng W.-L."/>
            <person name="Kazmierczak K.M."/>
            <person name="Andrzejewski T.M."/>
            <person name="Davidsen T.M."/>
            <person name="Wayne K.J."/>
            <person name="Tettelin H."/>
            <person name="Glass J.I."/>
            <person name="Rusch D."/>
            <person name="Podicherti R."/>
            <person name="Tsui H.-C.T."/>
            <person name="Winkler M.E."/>
        </authorList>
    </citation>
    <scope>NUCLEOTIDE SEQUENCE</scope>
</reference>
<dbReference type="Pfam" id="PF00027">
    <property type="entry name" value="cNMP_binding"/>
    <property type="match status" value="1"/>
</dbReference>
<proteinExistence type="predicted"/>
<feature type="compositionally biased region" description="Basic and acidic residues" evidence="1">
    <location>
        <begin position="1"/>
        <end position="12"/>
    </location>
</feature>
<gene>
    <name evidence="3" type="ORF">METZ01_LOCUS358206</name>
</gene>
<dbReference type="AlphaFoldDB" id="A0A382S717"/>
<dbReference type="EMBL" id="UINC01126704">
    <property type="protein sequence ID" value="SVD05352.1"/>
    <property type="molecule type" value="Genomic_DNA"/>
</dbReference>
<evidence type="ECO:0000313" key="3">
    <source>
        <dbReference type="EMBL" id="SVD05352.1"/>
    </source>
</evidence>
<dbReference type="InterPro" id="IPR050503">
    <property type="entry name" value="cAMP-dep_PK_reg_su-like"/>
</dbReference>
<sequence length="190" mass="21577">MKRNDSMKEPKKIFKSPPSSKGLMKLTKDQLIKVLDDSKIFNHFTREEKLLLWKLSNQLVFNKKGEYVLHEGEKGTSLFILLKGEVVITKNINKSITLATLGPGEIFGEISVFLNRKRNSNSIAKKDTVSLEIDMPLLQKMGEDMEKKFYRLAVETLAIKLDRTNDALVEVNNALLKAKDFSIADLHGNL</sequence>
<dbReference type="GO" id="GO:0005952">
    <property type="term" value="C:cAMP-dependent protein kinase complex"/>
    <property type="evidence" value="ECO:0007669"/>
    <property type="project" value="InterPro"/>
</dbReference>
<dbReference type="SUPFAM" id="SSF51206">
    <property type="entry name" value="cAMP-binding domain-like"/>
    <property type="match status" value="1"/>
</dbReference>
<feature type="region of interest" description="Disordered" evidence="1">
    <location>
        <begin position="1"/>
        <end position="21"/>
    </location>
</feature>
<evidence type="ECO:0000256" key="1">
    <source>
        <dbReference type="SAM" id="MobiDB-lite"/>
    </source>
</evidence>
<organism evidence="3">
    <name type="scientific">marine metagenome</name>
    <dbReference type="NCBI Taxonomy" id="408172"/>
    <lineage>
        <taxon>unclassified sequences</taxon>
        <taxon>metagenomes</taxon>
        <taxon>ecological metagenomes</taxon>
    </lineage>
</organism>
<accession>A0A382S717</accession>
<dbReference type="Gene3D" id="2.60.120.10">
    <property type="entry name" value="Jelly Rolls"/>
    <property type="match status" value="1"/>
</dbReference>
<dbReference type="InterPro" id="IPR018490">
    <property type="entry name" value="cNMP-bd_dom_sf"/>
</dbReference>
<dbReference type="PANTHER" id="PTHR11635">
    <property type="entry name" value="CAMP-DEPENDENT PROTEIN KINASE REGULATORY CHAIN"/>
    <property type="match status" value="1"/>
</dbReference>
<dbReference type="PROSITE" id="PS50042">
    <property type="entry name" value="CNMP_BINDING_3"/>
    <property type="match status" value="1"/>
</dbReference>
<evidence type="ECO:0000259" key="2">
    <source>
        <dbReference type="PROSITE" id="PS50042"/>
    </source>
</evidence>
<protein>
    <recommendedName>
        <fullName evidence="2">Cyclic nucleotide-binding domain-containing protein</fullName>
    </recommendedName>
</protein>
<dbReference type="GO" id="GO:0034236">
    <property type="term" value="F:protein kinase A catalytic subunit binding"/>
    <property type="evidence" value="ECO:0007669"/>
    <property type="project" value="TreeGrafter"/>
</dbReference>
<dbReference type="SMART" id="SM00100">
    <property type="entry name" value="cNMP"/>
    <property type="match status" value="1"/>
</dbReference>
<dbReference type="InterPro" id="IPR014710">
    <property type="entry name" value="RmlC-like_jellyroll"/>
</dbReference>
<dbReference type="InterPro" id="IPR000595">
    <property type="entry name" value="cNMP-bd_dom"/>
</dbReference>
<dbReference type="CDD" id="cd00038">
    <property type="entry name" value="CAP_ED"/>
    <property type="match status" value="1"/>
</dbReference>
<feature type="domain" description="Cyclic nucleotide-binding" evidence="2">
    <location>
        <begin position="40"/>
        <end position="141"/>
    </location>
</feature>
<dbReference type="PANTHER" id="PTHR11635:SF152">
    <property type="entry name" value="CAMP-DEPENDENT PROTEIN KINASE TYPE I REGULATORY SUBUNIT-RELATED"/>
    <property type="match status" value="1"/>
</dbReference>
<dbReference type="GO" id="GO:0030552">
    <property type="term" value="F:cAMP binding"/>
    <property type="evidence" value="ECO:0007669"/>
    <property type="project" value="TreeGrafter"/>
</dbReference>
<name>A0A382S717_9ZZZZ</name>
<dbReference type="GO" id="GO:0004862">
    <property type="term" value="F:cAMP-dependent protein kinase inhibitor activity"/>
    <property type="evidence" value="ECO:0007669"/>
    <property type="project" value="TreeGrafter"/>
</dbReference>